<dbReference type="Pfam" id="PF12796">
    <property type="entry name" value="Ank_2"/>
    <property type="match status" value="2"/>
</dbReference>
<keyword evidence="4" id="KW-0732">Signal</keyword>
<feature type="repeat" description="ANK" evidence="3">
    <location>
        <begin position="66"/>
        <end position="98"/>
    </location>
</feature>
<feature type="chain" id="PRO_5030763941" description="Ankyrin repeat domain-containing protein" evidence="4">
    <location>
        <begin position="22"/>
        <end position="230"/>
    </location>
</feature>
<dbReference type="PANTHER" id="PTHR24173:SF74">
    <property type="entry name" value="ANKYRIN REPEAT DOMAIN-CONTAINING PROTEIN 16"/>
    <property type="match status" value="1"/>
</dbReference>
<reference evidence="5 6" key="1">
    <citation type="submission" date="2020-04" db="EMBL/GenBank/DDBJ databases">
        <title>Genome sequencing of novel species.</title>
        <authorList>
            <person name="Heo J."/>
            <person name="Kim S.-J."/>
            <person name="Kim J.-S."/>
            <person name="Hong S.-B."/>
            <person name="Kwon S.-W."/>
        </authorList>
    </citation>
    <scope>NUCLEOTIDE SEQUENCE [LARGE SCALE GENOMIC DNA]</scope>
    <source>
        <strain evidence="5 6">MFER-1</strain>
    </source>
</reference>
<feature type="repeat" description="ANK" evidence="3">
    <location>
        <begin position="33"/>
        <end position="65"/>
    </location>
</feature>
<evidence type="ECO:0008006" key="7">
    <source>
        <dbReference type="Google" id="ProtNLM"/>
    </source>
</evidence>
<keyword evidence="1" id="KW-0677">Repeat</keyword>
<dbReference type="SMART" id="SM00248">
    <property type="entry name" value="ANK"/>
    <property type="match status" value="5"/>
</dbReference>
<evidence type="ECO:0000256" key="3">
    <source>
        <dbReference type="PROSITE-ProRule" id="PRU00023"/>
    </source>
</evidence>
<feature type="repeat" description="ANK" evidence="3">
    <location>
        <begin position="204"/>
        <end position="230"/>
    </location>
</feature>
<dbReference type="EMBL" id="CP051680">
    <property type="protein sequence ID" value="QJD86053.1"/>
    <property type="molecule type" value="Genomic_DNA"/>
</dbReference>
<evidence type="ECO:0000256" key="2">
    <source>
        <dbReference type="ARBA" id="ARBA00023043"/>
    </source>
</evidence>
<proteinExistence type="predicted"/>
<dbReference type="InterPro" id="IPR036770">
    <property type="entry name" value="Ankyrin_rpt-contain_sf"/>
</dbReference>
<dbReference type="RefSeq" id="WP_169282305.1">
    <property type="nucleotide sequence ID" value="NZ_CP051680.1"/>
</dbReference>
<gene>
    <name evidence="5" type="ORF">HH215_24670</name>
</gene>
<dbReference type="Gene3D" id="1.25.40.20">
    <property type="entry name" value="Ankyrin repeat-containing domain"/>
    <property type="match status" value="1"/>
</dbReference>
<keyword evidence="6" id="KW-1185">Reference proteome</keyword>
<dbReference type="InterPro" id="IPR002110">
    <property type="entry name" value="Ankyrin_rpt"/>
</dbReference>
<accession>A0A7Z2VMY7</accession>
<evidence type="ECO:0000256" key="4">
    <source>
        <dbReference type="SAM" id="SignalP"/>
    </source>
</evidence>
<feature type="signal peptide" evidence="4">
    <location>
        <begin position="1"/>
        <end position="21"/>
    </location>
</feature>
<evidence type="ECO:0000313" key="6">
    <source>
        <dbReference type="Proteomes" id="UP000502248"/>
    </source>
</evidence>
<dbReference type="SUPFAM" id="SSF48403">
    <property type="entry name" value="Ankyrin repeat"/>
    <property type="match status" value="1"/>
</dbReference>
<dbReference type="PANTHER" id="PTHR24173">
    <property type="entry name" value="ANKYRIN REPEAT CONTAINING"/>
    <property type="match status" value="1"/>
</dbReference>
<name>A0A7Z2VMY7_9BACL</name>
<dbReference type="PROSITE" id="PS50297">
    <property type="entry name" value="ANK_REP_REGION"/>
    <property type="match status" value="2"/>
</dbReference>
<organism evidence="5 6">
    <name type="scientific">Cohnella herbarum</name>
    <dbReference type="NCBI Taxonomy" id="2728023"/>
    <lineage>
        <taxon>Bacteria</taxon>
        <taxon>Bacillati</taxon>
        <taxon>Bacillota</taxon>
        <taxon>Bacilli</taxon>
        <taxon>Bacillales</taxon>
        <taxon>Paenibacillaceae</taxon>
        <taxon>Cohnella</taxon>
    </lineage>
</organism>
<dbReference type="PROSITE" id="PS50088">
    <property type="entry name" value="ANK_REPEAT"/>
    <property type="match status" value="4"/>
</dbReference>
<dbReference type="Proteomes" id="UP000502248">
    <property type="component" value="Chromosome"/>
</dbReference>
<feature type="repeat" description="ANK" evidence="3">
    <location>
        <begin position="166"/>
        <end position="203"/>
    </location>
</feature>
<protein>
    <recommendedName>
        <fullName evidence="7">Ankyrin repeat domain-containing protein</fullName>
    </recommendedName>
</protein>
<dbReference type="PRINTS" id="PR01415">
    <property type="entry name" value="ANKYRIN"/>
</dbReference>
<evidence type="ECO:0000313" key="5">
    <source>
        <dbReference type="EMBL" id="QJD86053.1"/>
    </source>
</evidence>
<keyword evidence="2 3" id="KW-0040">ANK repeat</keyword>
<dbReference type="AlphaFoldDB" id="A0A7Z2VMY7"/>
<dbReference type="KEGG" id="cheb:HH215_24670"/>
<sequence length="230" mass="24769">MIWGTALLAAVLLVTGCSAPAQVNNPIETSVNDMNEQLIAAAERGDTATLRTLVEDGAELNAQDMQGRTAIMAAVYENKVDAVRVLIEAGADINKQDNRLNNPFLYSGAEGQLDILKLLIEAKADTKMTNRYGGNALIPAAEKGHVDNVRTLLETTDVNVNHVNHLGWTALLEAIILTDGGTKHQQIVRLLIDHGADVNIADNDGVTPLQHAKRQGYTEIERMLSDAGGR</sequence>
<evidence type="ECO:0000256" key="1">
    <source>
        <dbReference type="ARBA" id="ARBA00022737"/>
    </source>
</evidence>